<feature type="non-terminal residue" evidence="4">
    <location>
        <position position="153"/>
    </location>
</feature>
<dbReference type="GO" id="GO:0005801">
    <property type="term" value="C:cis-Golgi network"/>
    <property type="evidence" value="ECO:0007669"/>
    <property type="project" value="UniProtKB-ARBA"/>
</dbReference>
<evidence type="ECO:0000256" key="1">
    <source>
        <dbReference type="ARBA" id="ARBA00009630"/>
    </source>
</evidence>
<sequence length="153" mass="16646">GVAGRKKFTTSGGGAAAQEPVKEEETAEEHEVEVELNSILKKSPIIIFSKSYCPHSKRAKNILLNKYDINPAPFVVELDQHEIGARLQARLADITGRKTVPNVLVNGKSIGGGDDVAALDDSQTLIDTIKDMVGKRVEISKRPVEENTEKGLR</sequence>
<evidence type="ECO:0000313" key="5">
    <source>
        <dbReference type="Proteomes" id="UP000258309"/>
    </source>
</evidence>
<dbReference type="PANTHER" id="PTHR45694">
    <property type="entry name" value="GLUTAREDOXIN 2"/>
    <property type="match status" value="1"/>
</dbReference>
<dbReference type="EMBL" id="NCSJ02000436">
    <property type="protein sequence ID" value="RFU24513.1"/>
    <property type="molecule type" value="Genomic_DNA"/>
</dbReference>
<feature type="non-terminal residue" evidence="4">
    <location>
        <position position="1"/>
    </location>
</feature>
<dbReference type="FunFam" id="3.40.30.10:FF:000093">
    <property type="entry name" value="Glutaredoxin 2"/>
    <property type="match status" value="1"/>
</dbReference>
<dbReference type="InterPro" id="IPR014025">
    <property type="entry name" value="Glutaredoxin_subgr"/>
</dbReference>
<dbReference type="STRING" id="5539.A0A3E2GUS2"/>
<evidence type="ECO:0000313" key="4">
    <source>
        <dbReference type="EMBL" id="RFU24513.1"/>
    </source>
</evidence>
<dbReference type="PRINTS" id="PR00160">
    <property type="entry name" value="GLUTAREDOXIN"/>
</dbReference>
<dbReference type="InterPro" id="IPR036249">
    <property type="entry name" value="Thioredoxin-like_sf"/>
</dbReference>
<dbReference type="GO" id="GO:0000324">
    <property type="term" value="C:fungal-type vacuole"/>
    <property type="evidence" value="ECO:0007669"/>
    <property type="project" value="TreeGrafter"/>
</dbReference>
<dbReference type="PROSITE" id="PS51354">
    <property type="entry name" value="GLUTAREDOXIN_2"/>
    <property type="match status" value="1"/>
</dbReference>
<accession>A0A3E2GUS2</accession>
<feature type="region of interest" description="Disordered" evidence="2">
    <location>
        <begin position="1"/>
        <end position="30"/>
    </location>
</feature>
<protein>
    <recommendedName>
        <fullName evidence="3">Glutaredoxin domain-containing protein</fullName>
    </recommendedName>
</protein>
<comment type="caution">
    <text evidence="4">The sequence shown here is derived from an EMBL/GenBank/DDBJ whole genome shotgun (WGS) entry which is preliminary data.</text>
</comment>
<reference evidence="4 5" key="1">
    <citation type="submission" date="2018-05" db="EMBL/GenBank/DDBJ databases">
        <title>Draft genome sequence of Scytalidium lignicola DSM 105466, a ubiquitous saprotrophic fungus.</title>
        <authorList>
            <person name="Buettner E."/>
            <person name="Gebauer A.M."/>
            <person name="Hofrichter M."/>
            <person name="Liers C."/>
            <person name="Kellner H."/>
        </authorList>
    </citation>
    <scope>NUCLEOTIDE SEQUENCE [LARGE SCALE GENOMIC DNA]</scope>
    <source>
        <strain evidence="4 5">DSM 105466</strain>
    </source>
</reference>
<dbReference type="GO" id="GO:0005796">
    <property type="term" value="C:Golgi lumen"/>
    <property type="evidence" value="ECO:0007669"/>
    <property type="project" value="TreeGrafter"/>
</dbReference>
<feature type="domain" description="Glutaredoxin" evidence="3">
    <location>
        <begin position="45"/>
        <end position="110"/>
    </location>
</feature>
<dbReference type="NCBIfam" id="TIGR02180">
    <property type="entry name" value="GRX_euk"/>
    <property type="match status" value="1"/>
</dbReference>
<name>A0A3E2GUS2_SCYLI</name>
<dbReference type="GO" id="GO:0004362">
    <property type="term" value="F:glutathione-disulfide reductase (NADPH) activity"/>
    <property type="evidence" value="ECO:0007669"/>
    <property type="project" value="UniProtKB-ARBA"/>
</dbReference>
<dbReference type="GO" id="GO:0034599">
    <property type="term" value="P:cellular response to oxidative stress"/>
    <property type="evidence" value="ECO:0007669"/>
    <property type="project" value="TreeGrafter"/>
</dbReference>
<dbReference type="OMA" id="YDINPAP"/>
<dbReference type="PANTHER" id="PTHR45694:SF5">
    <property type="entry name" value="GLUTAREDOXIN 2"/>
    <property type="match status" value="1"/>
</dbReference>
<comment type="similarity">
    <text evidence="1">Belongs to the glutaredoxin family. Monothiol subfamily.</text>
</comment>
<dbReference type="SUPFAM" id="SSF52833">
    <property type="entry name" value="Thioredoxin-like"/>
    <property type="match status" value="1"/>
</dbReference>
<evidence type="ECO:0000259" key="3">
    <source>
        <dbReference type="Pfam" id="PF00462"/>
    </source>
</evidence>
<proteinExistence type="inferred from homology"/>
<dbReference type="OrthoDB" id="423313at2759"/>
<gene>
    <name evidence="4" type="ORF">B7463_g11820</name>
</gene>
<dbReference type="InterPro" id="IPR011899">
    <property type="entry name" value="Glutaredoxin_euk/vir"/>
</dbReference>
<keyword evidence="5" id="KW-1185">Reference proteome</keyword>
<organism evidence="4 5">
    <name type="scientific">Scytalidium lignicola</name>
    <name type="common">Hyphomycete</name>
    <dbReference type="NCBI Taxonomy" id="5539"/>
    <lineage>
        <taxon>Eukaryota</taxon>
        <taxon>Fungi</taxon>
        <taxon>Dikarya</taxon>
        <taxon>Ascomycota</taxon>
        <taxon>Pezizomycotina</taxon>
        <taxon>Leotiomycetes</taxon>
        <taxon>Leotiomycetes incertae sedis</taxon>
        <taxon>Scytalidium</taxon>
    </lineage>
</organism>
<dbReference type="AlphaFoldDB" id="A0A3E2GUS2"/>
<dbReference type="InterPro" id="IPR002109">
    <property type="entry name" value="Glutaredoxin"/>
</dbReference>
<dbReference type="Proteomes" id="UP000258309">
    <property type="component" value="Unassembled WGS sequence"/>
</dbReference>
<dbReference type="Pfam" id="PF00462">
    <property type="entry name" value="Glutaredoxin"/>
    <property type="match status" value="1"/>
</dbReference>
<dbReference type="Gene3D" id="3.40.30.10">
    <property type="entry name" value="Glutaredoxin"/>
    <property type="match status" value="1"/>
</dbReference>
<dbReference type="CDD" id="cd03419">
    <property type="entry name" value="GRX_GRXh_1_2_like"/>
    <property type="match status" value="1"/>
</dbReference>
<evidence type="ECO:0000256" key="2">
    <source>
        <dbReference type="SAM" id="MobiDB-lite"/>
    </source>
</evidence>